<reference evidence="1" key="1">
    <citation type="submission" date="2022-07" db="EMBL/GenBank/DDBJ databases">
        <title>Chromosome-level genome of Muraenolepis orangiensis.</title>
        <authorList>
            <person name="Kim J."/>
        </authorList>
    </citation>
    <scope>NUCLEOTIDE SEQUENCE</scope>
    <source>
        <strain evidence="1">KU_S4_2022</strain>
        <tissue evidence="1">Muscle</tissue>
    </source>
</reference>
<evidence type="ECO:0000313" key="2">
    <source>
        <dbReference type="Proteomes" id="UP001148018"/>
    </source>
</evidence>
<organism evidence="1 2">
    <name type="scientific">Muraenolepis orangiensis</name>
    <name type="common">Patagonian moray cod</name>
    <dbReference type="NCBI Taxonomy" id="630683"/>
    <lineage>
        <taxon>Eukaryota</taxon>
        <taxon>Metazoa</taxon>
        <taxon>Chordata</taxon>
        <taxon>Craniata</taxon>
        <taxon>Vertebrata</taxon>
        <taxon>Euteleostomi</taxon>
        <taxon>Actinopterygii</taxon>
        <taxon>Neopterygii</taxon>
        <taxon>Teleostei</taxon>
        <taxon>Neoteleostei</taxon>
        <taxon>Acanthomorphata</taxon>
        <taxon>Zeiogadaria</taxon>
        <taxon>Gadariae</taxon>
        <taxon>Gadiformes</taxon>
        <taxon>Muraenolepidoidei</taxon>
        <taxon>Muraenolepididae</taxon>
        <taxon>Muraenolepis</taxon>
    </lineage>
</organism>
<gene>
    <name evidence="1" type="ORF">NHX12_002064</name>
</gene>
<keyword evidence="2" id="KW-1185">Reference proteome</keyword>
<dbReference type="AlphaFoldDB" id="A0A9Q0IHU0"/>
<evidence type="ECO:0000313" key="1">
    <source>
        <dbReference type="EMBL" id="KAJ3598555.1"/>
    </source>
</evidence>
<sequence length="456" mass="50666">MNLLQNTTMHPQLRDEETLVIENAIRLAIDSIINVLYSVNGTRTREYELMLGERDKEITRLSSREKDFERELQLVRRQGCSCGLYTENDEHCSGFSDQLQNPDCGDPRPGCEDAEDEMAAAAAAAAGQCEMSFSLGLFDTSPSQVSTQSQDLVAPLPAIMPAFQQTPVSLTPEAIDTLEGRQELSNSPVIKEEPSDMDAICESSDLHSTGILENGEMVDFRGNLYPGPGRLGSHESEQLMMRASFGTAVSPWSVFGQLSRTPEETSRLPACTEEAADGATGDATPDLELTCTSRVATKRSLDAADGRQRLEPDEAQRLKREAWRAASRRYYARKMARLRAHRPPQMQLHPLGATASPCFMPASLAANPNNNNNNNNNSSISIINHHHNFNINNNNRKRRKRILELPEDTQSSQREAWRVASKRYYARRSTGLPPDHLDLAHFLQNTQPSGMNAPQS</sequence>
<protein>
    <submittedName>
        <fullName evidence="1">Uncharacterized protein</fullName>
    </submittedName>
</protein>
<accession>A0A9Q0IHU0</accession>
<dbReference type="EMBL" id="JANIIK010000109">
    <property type="protein sequence ID" value="KAJ3598555.1"/>
    <property type="molecule type" value="Genomic_DNA"/>
</dbReference>
<name>A0A9Q0IHU0_9TELE</name>
<dbReference type="OrthoDB" id="8897098at2759"/>
<comment type="caution">
    <text evidence="1">The sequence shown here is derived from an EMBL/GenBank/DDBJ whole genome shotgun (WGS) entry which is preliminary data.</text>
</comment>
<dbReference type="Proteomes" id="UP001148018">
    <property type="component" value="Unassembled WGS sequence"/>
</dbReference>
<proteinExistence type="predicted"/>